<name>A0A841FV05_9ACTN</name>
<accession>A0A841FV05</accession>
<organism evidence="2 3">
    <name type="scientific">Phytomonospora endophytica</name>
    <dbReference type="NCBI Taxonomy" id="714109"/>
    <lineage>
        <taxon>Bacteria</taxon>
        <taxon>Bacillati</taxon>
        <taxon>Actinomycetota</taxon>
        <taxon>Actinomycetes</taxon>
        <taxon>Micromonosporales</taxon>
        <taxon>Micromonosporaceae</taxon>
        <taxon>Phytomonospora</taxon>
    </lineage>
</organism>
<feature type="region of interest" description="Disordered" evidence="1">
    <location>
        <begin position="1"/>
        <end position="30"/>
    </location>
</feature>
<sequence length="147" mass="15668">MAEPSPARDTPDEDTRLHAPAETEGREPSRALLASLPMRGLTVRVGTQTNCAGIARADADLEAGAHPRVEVVDAVPPDPDADVREVAAMCVANIGIGARAAFRESFGAEPPVRLVIRRVLPHLVDANENVNRRAGRAIVGEVLRRLS</sequence>
<dbReference type="EMBL" id="JACHGT010000008">
    <property type="protein sequence ID" value="MBB6036339.1"/>
    <property type="molecule type" value="Genomic_DNA"/>
</dbReference>
<reference evidence="2 3" key="1">
    <citation type="submission" date="2020-08" db="EMBL/GenBank/DDBJ databases">
        <title>Genomic Encyclopedia of Type Strains, Phase IV (KMG-IV): sequencing the most valuable type-strain genomes for metagenomic binning, comparative biology and taxonomic classification.</title>
        <authorList>
            <person name="Goeker M."/>
        </authorList>
    </citation>
    <scope>NUCLEOTIDE SEQUENCE [LARGE SCALE GENOMIC DNA]</scope>
    <source>
        <strain evidence="2 3">YIM 65646</strain>
    </source>
</reference>
<feature type="compositionally biased region" description="Basic and acidic residues" evidence="1">
    <location>
        <begin position="9"/>
        <end position="29"/>
    </location>
</feature>
<keyword evidence="3" id="KW-1185">Reference proteome</keyword>
<protein>
    <submittedName>
        <fullName evidence="2">Uncharacterized protein</fullName>
    </submittedName>
</protein>
<gene>
    <name evidence="2" type="ORF">HNR73_004207</name>
</gene>
<dbReference type="AlphaFoldDB" id="A0A841FV05"/>
<comment type="caution">
    <text evidence="2">The sequence shown here is derived from an EMBL/GenBank/DDBJ whole genome shotgun (WGS) entry which is preliminary data.</text>
</comment>
<dbReference type="Proteomes" id="UP000548476">
    <property type="component" value="Unassembled WGS sequence"/>
</dbReference>
<dbReference type="RefSeq" id="WP_184789161.1">
    <property type="nucleotide sequence ID" value="NZ_BONT01000046.1"/>
</dbReference>
<evidence type="ECO:0000256" key="1">
    <source>
        <dbReference type="SAM" id="MobiDB-lite"/>
    </source>
</evidence>
<evidence type="ECO:0000313" key="3">
    <source>
        <dbReference type="Proteomes" id="UP000548476"/>
    </source>
</evidence>
<evidence type="ECO:0000313" key="2">
    <source>
        <dbReference type="EMBL" id="MBB6036339.1"/>
    </source>
</evidence>
<proteinExistence type="predicted"/>